<dbReference type="Pfam" id="PF03828">
    <property type="entry name" value="PAP_assoc"/>
    <property type="match status" value="1"/>
</dbReference>
<dbReference type="GO" id="GO:0005737">
    <property type="term" value="C:cytoplasm"/>
    <property type="evidence" value="ECO:0007669"/>
    <property type="project" value="UniProtKB-SubCell"/>
</dbReference>
<dbReference type="AlphaFoldDB" id="A0ABD3VZ24"/>
<evidence type="ECO:0000256" key="8">
    <source>
        <dbReference type="ARBA" id="ARBA00038491"/>
    </source>
</evidence>
<evidence type="ECO:0000256" key="3">
    <source>
        <dbReference type="ARBA" id="ARBA00004496"/>
    </source>
</evidence>
<comment type="similarity">
    <text evidence="8">Belongs to the DNA polymerase type-B-like family. GLD2 subfamily.</text>
</comment>
<keyword evidence="5" id="KW-0808">Transferase</keyword>
<accession>A0ABD3VZ24</accession>
<evidence type="ECO:0000256" key="4">
    <source>
        <dbReference type="ARBA" id="ARBA00022490"/>
    </source>
</evidence>
<comment type="cofactor">
    <cofactor evidence="2">
        <name>Mg(2+)</name>
        <dbReference type="ChEBI" id="CHEBI:18420"/>
    </cofactor>
</comment>
<reference evidence="12 13" key="1">
    <citation type="submission" date="2024-11" db="EMBL/GenBank/DDBJ databases">
        <title>Chromosome-level genome assembly of the freshwater bivalve Anodonta woodiana.</title>
        <authorList>
            <person name="Chen X."/>
        </authorList>
    </citation>
    <scope>NUCLEOTIDE SEQUENCE [LARGE SCALE GENOMIC DNA]</scope>
    <source>
        <strain evidence="12">MN2024</strain>
        <tissue evidence="12">Gills</tissue>
    </source>
</reference>
<sequence length="503" mass="57910">MNPVLSAILDNRKLLQWVVAALRHDLLIPKLNSASALISALISMWPRYPYHYPYQSAINPAYPLIQFPERRTYYPRTPAWMYDPREAIRQDILRTLHHPQAQTMTPVNGYEQPNSAVLNAKRKKRGGTSPSPAKRSRPNHTVTTPDQSETNPENQTEPRLQGSGTYIPENFSKERDPRNEQISEAIWTYYLAHKQTMKNYEAKVQLRDALFSVFKGVFPYCGLYIVGSSMTGFSTIKSDVDLCLMVSPQDIDQKKEATVILNMIQQALRKCNFVKRSLVIRAKVPILKFWEVKTEVECDLNINNAVGIRNTHLLRYYCSLDWRVGPLVLYVKYWARYHDINDASKSTVSSYSLCLMVIHYLQVVANPPVVPCLQTMFPRLFCSSTPLKDLKMNINVSFTSENTESLGELFFGFLKYYACDFNYQTQVISVRLGKTLPLPYVLRSSNNPGQWKCLCIEEPFDLSNTARSCYDDKTFSRVTRVIKRSYNVLARTRDVNKILSEPF</sequence>
<comment type="caution">
    <text evidence="12">The sequence shown here is derived from an EMBL/GenBank/DDBJ whole genome shotgun (WGS) entry which is preliminary data.</text>
</comment>
<dbReference type="Pfam" id="PF22600">
    <property type="entry name" value="MTPAP-like_central"/>
    <property type="match status" value="1"/>
</dbReference>
<dbReference type="Gene3D" id="1.10.1410.10">
    <property type="match status" value="1"/>
</dbReference>
<dbReference type="InterPro" id="IPR043519">
    <property type="entry name" value="NT_sf"/>
</dbReference>
<gene>
    <name evidence="12" type="ORF">ACJMK2_044137</name>
</gene>
<dbReference type="Gene3D" id="3.30.460.10">
    <property type="entry name" value="Beta Polymerase, domain 2"/>
    <property type="match status" value="1"/>
</dbReference>
<evidence type="ECO:0000256" key="1">
    <source>
        <dbReference type="ARBA" id="ARBA00001936"/>
    </source>
</evidence>
<feature type="compositionally biased region" description="Polar residues" evidence="9">
    <location>
        <begin position="139"/>
        <end position="164"/>
    </location>
</feature>
<keyword evidence="6" id="KW-0479">Metal-binding</keyword>
<evidence type="ECO:0008006" key="14">
    <source>
        <dbReference type="Google" id="ProtNLM"/>
    </source>
</evidence>
<dbReference type="PANTHER" id="PTHR12271:SF40">
    <property type="entry name" value="POLY(A) RNA POLYMERASE GLD2"/>
    <property type="match status" value="1"/>
</dbReference>
<organism evidence="12 13">
    <name type="scientific">Sinanodonta woodiana</name>
    <name type="common">Chinese pond mussel</name>
    <name type="synonym">Anodonta woodiana</name>
    <dbReference type="NCBI Taxonomy" id="1069815"/>
    <lineage>
        <taxon>Eukaryota</taxon>
        <taxon>Metazoa</taxon>
        <taxon>Spiralia</taxon>
        <taxon>Lophotrochozoa</taxon>
        <taxon>Mollusca</taxon>
        <taxon>Bivalvia</taxon>
        <taxon>Autobranchia</taxon>
        <taxon>Heteroconchia</taxon>
        <taxon>Palaeoheterodonta</taxon>
        <taxon>Unionida</taxon>
        <taxon>Unionoidea</taxon>
        <taxon>Unionidae</taxon>
        <taxon>Unioninae</taxon>
        <taxon>Sinanodonta</taxon>
    </lineage>
</organism>
<dbReference type="SUPFAM" id="SSF81631">
    <property type="entry name" value="PAP/OAS1 substrate-binding domain"/>
    <property type="match status" value="1"/>
</dbReference>
<dbReference type="InterPro" id="IPR054708">
    <property type="entry name" value="MTPAP-like_central"/>
</dbReference>
<evidence type="ECO:0000256" key="5">
    <source>
        <dbReference type="ARBA" id="ARBA00022679"/>
    </source>
</evidence>
<evidence type="ECO:0000256" key="9">
    <source>
        <dbReference type="SAM" id="MobiDB-lite"/>
    </source>
</evidence>
<keyword evidence="7" id="KW-0460">Magnesium</keyword>
<evidence type="ECO:0000256" key="6">
    <source>
        <dbReference type="ARBA" id="ARBA00022723"/>
    </source>
</evidence>
<evidence type="ECO:0000256" key="7">
    <source>
        <dbReference type="ARBA" id="ARBA00022842"/>
    </source>
</evidence>
<evidence type="ECO:0000313" key="12">
    <source>
        <dbReference type="EMBL" id="KAL3866884.1"/>
    </source>
</evidence>
<name>A0ABD3VZ24_SINWO</name>
<feature type="domain" description="PAP-associated" evidence="10">
    <location>
        <begin position="405"/>
        <end position="464"/>
    </location>
</feature>
<feature type="domain" description="Poly(A) RNA polymerase mitochondrial-like central palm" evidence="11">
    <location>
        <begin position="182"/>
        <end position="318"/>
    </location>
</feature>
<dbReference type="InterPro" id="IPR002058">
    <property type="entry name" value="PAP_assoc"/>
</dbReference>
<dbReference type="CDD" id="cd05402">
    <property type="entry name" value="NT_PAP_TUTase"/>
    <property type="match status" value="1"/>
</dbReference>
<comment type="cofactor">
    <cofactor evidence="1">
        <name>Mn(2+)</name>
        <dbReference type="ChEBI" id="CHEBI:29035"/>
    </cofactor>
</comment>
<protein>
    <recommendedName>
        <fullName evidence="14">Poly(A) RNA polymerase GLD2</fullName>
    </recommendedName>
</protein>
<feature type="region of interest" description="Disordered" evidence="9">
    <location>
        <begin position="103"/>
        <end position="178"/>
    </location>
</feature>
<dbReference type="GO" id="GO:0016740">
    <property type="term" value="F:transferase activity"/>
    <property type="evidence" value="ECO:0007669"/>
    <property type="project" value="UniProtKB-KW"/>
</dbReference>
<feature type="compositionally biased region" description="Polar residues" evidence="9">
    <location>
        <begin position="103"/>
        <end position="117"/>
    </location>
</feature>
<evidence type="ECO:0000313" key="13">
    <source>
        <dbReference type="Proteomes" id="UP001634394"/>
    </source>
</evidence>
<dbReference type="Proteomes" id="UP001634394">
    <property type="component" value="Unassembled WGS sequence"/>
</dbReference>
<proteinExistence type="inferred from homology"/>
<dbReference type="GO" id="GO:0046872">
    <property type="term" value="F:metal ion binding"/>
    <property type="evidence" value="ECO:0007669"/>
    <property type="project" value="UniProtKB-KW"/>
</dbReference>
<dbReference type="SUPFAM" id="SSF81301">
    <property type="entry name" value="Nucleotidyltransferase"/>
    <property type="match status" value="1"/>
</dbReference>
<dbReference type="EMBL" id="JBJQND010000009">
    <property type="protein sequence ID" value="KAL3866885.1"/>
    <property type="molecule type" value="Genomic_DNA"/>
</dbReference>
<evidence type="ECO:0000259" key="10">
    <source>
        <dbReference type="Pfam" id="PF03828"/>
    </source>
</evidence>
<keyword evidence="13" id="KW-1185">Reference proteome</keyword>
<comment type="subcellular location">
    <subcellularLocation>
        <location evidence="3">Cytoplasm</location>
    </subcellularLocation>
</comment>
<dbReference type="PANTHER" id="PTHR12271">
    <property type="entry name" value="POLY A POLYMERASE CID PAP -RELATED"/>
    <property type="match status" value="1"/>
</dbReference>
<evidence type="ECO:0000256" key="2">
    <source>
        <dbReference type="ARBA" id="ARBA00001946"/>
    </source>
</evidence>
<evidence type="ECO:0000259" key="11">
    <source>
        <dbReference type="Pfam" id="PF22600"/>
    </source>
</evidence>
<keyword evidence="4" id="KW-0963">Cytoplasm</keyword>
<dbReference type="EMBL" id="JBJQND010000009">
    <property type="protein sequence ID" value="KAL3866884.1"/>
    <property type="molecule type" value="Genomic_DNA"/>
</dbReference>